<evidence type="ECO:0000313" key="2">
    <source>
        <dbReference type="Proteomes" id="UP000265703"/>
    </source>
</evidence>
<proteinExistence type="predicted"/>
<protein>
    <recommendedName>
        <fullName evidence="3">DUF4371 domain-containing protein</fullName>
    </recommendedName>
</protein>
<dbReference type="STRING" id="658196.A0A397SEG6"/>
<keyword evidence="2" id="KW-1185">Reference proteome</keyword>
<dbReference type="OrthoDB" id="2442752at2759"/>
<gene>
    <name evidence="1" type="ORF">C1645_837454</name>
</gene>
<reference evidence="1 2" key="1">
    <citation type="submission" date="2018-06" db="EMBL/GenBank/DDBJ databases">
        <title>Comparative genomics reveals the genomic features of Rhizophagus irregularis, R. cerebriforme, R. diaphanum and Gigaspora rosea, and their symbiotic lifestyle signature.</title>
        <authorList>
            <person name="Morin E."/>
            <person name="San Clemente H."/>
            <person name="Chen E.C.H."/>
            <person name="De La Providencia I."/>
            <person name="Hainaut M."/>
            <person name="Kuo A."/>
            <person name="Kohler A."/>
            <person name="Murat C."/>
            <person name="Tang N."/>
            <person name="Roy S."/>
            <person name="Loubradou J."/>
            <person name="Henrissat B."/>
            <person name="Grigoriev I.V."/>
            <person name="Corradi N."/>
            <person name="Roux C."/>
            <person name="Martin F.M."/>
        </authorList>
    </citation>
    <scope>NUCLEOTIDE SEQUENCE [LARGE SCALE GENOMIC DNA]</scope>
    <source>
        <strain evidence="1 2">DAOM 227022</strain>
    </source>
</reference>
<sequence length="275" mass="32117">MENITKYLNDYTSQEKKYQTNKKKSCNIKNTEIIQINVVEDNEIDSKEELNDANKTKNKRKKNKYSHLEKNNLKWNPLWTSKYSYFMEQMNHNQALIIGCMCNVYYLIQYNIALNNYKSLYDLITYQINYQYQTVHENFIQNLRPPSLQNHSKFITSSSNSNYALYKNPVAGKEFLSSIFTIIKEKVIAEVKESPCWNLLVDESNTNIISEKTIALVLKHLVNGEPVFCFFGLTQITDASADRIMNVINLFINQKELDIIKLRHFDSGRTATISS</sequence>
<evidence type="ECO:0000313" key="1">
    <source>
        <dbReference type="EMBL" id="RIA81151.1"/>
    </source>
</evidence>
<dbReference type="EMBL" id="QKYT01000840">
    <property type="protein sequence ID" value="RIA81151.1"/>
    <property type="molecule type" value="Genomic_DNA"/>
</dbReference>
<dbReference type="AlphaFoldDB" id="A0A397SEG6"/>
<evidence type="ECO:0008006" key="3">
    <source>
        <dbReference type="Google" id="ProtNLM"/>
    </source>
</evidence>
<name>A0A397SEG6_9GLOM</name>
<dbReference type="Proteomes" id="UP000265703">
    <property type="component" value="Unassembled WGS sequence"/>
</dbReference>
<organism evidence="1 2">
    <name type="scientific">Glomus cerebriforme</name>
    <dbReference type="NCBI Taxonomy" id="658196"/>
    <lineage>
        <taxon>Eukaryota</taxon>
        <taxon>Fungi</taxon>
        <taxon>Fungi incertae sedis</taxon>
        <taxon>Mucoromycota</taxon>
        <taxon>Glomeromycotina</taxon>
        <taxon>Glomeromycetes</taxon>
        <taxon>Glomerales</taxon>
        <taxon>Glomeraceae</taxon>
        <taxon>Glomus</taxon>
    </lineage>
</organism>
<accession>A0A397SEG6</accession>
<comment type="caution">
    <text evidence="1">The sequence shown here is derived from an EMBL/GenBank/DDBJ whole genome shotgun (WGS) entry which is preliminary data.</text>
</comment>